<proteinExistence type="predicted"/>
<dbReference type="Proteomes" id="UP000560131">
    <property type="component" value="Unassembled WGS sequence"/>
</dbReference>
<evidence type="ECO:0008006" key="3">
    <source>
        <dbReference type="Google" id="ProtNLM"/>
    </source>
</evidence>
<accession>A0ABR6N1J4</accession>
<dbReference type="Pfam" id="PF11066">
    <property type="entry name" value="DUF2867"/>
    <property type="match status" value="1"/>
</dbReference>
<evidence type="ECO:0000313" key="2">
    <source>
        <dbReference type="Proteomes" id="UP000560131"/>
    </source>
</evidence>
<comment type="caution">
    <text evidence="1">The sequence shown here is derived from an EMBL/GenBank/DDBJ whole genome shotgun (WGS) entry which is preliminary data.</text>
</comment>
<reference evidence="1 2" key="1">
    <citation type="submission" date="2020-08" db="EMBL/GenBank/DDBJ databases">
        <title>Genomic Encyclopedia of Type Strains, Phase IV (KMG-IV): sequencing the most valuable type-strain genomes for metagenomic binning, comparative biology and taxonomic classification.</title>
        <authorList>
            <person name="Goeker M."/>
        </authorList>
    </citation>
    <scope>NUCLEOTIDE SEQUENCE [LARGE SCALE GENOMIC DNA]</scope>
    <source>
        <strain evidence="1 2">DSM 101535</strain>
    </source>
</reference>
<evidence type="ECO:0000313" key="1">
    <source>
        <dbReference type="EMBL" id="MBB5724668.1"/>
    </source>
</evidence>
<gene>
    <name evidence="1" type="ORF">FHS97_000576</name>
</gene>
<dbReference type="InterPro" id="IPR021295">
    <property type="entry name" value="DUF2867"/>
</dbReference>
<protein>
    <recommendedName>
        <fullName evidence="3">DUF2867 domain-containing protein</fullName>
    </recommendedName>
</protein>
<dbReference type="EMBL" id="JACIJN010000002">
    <property type="protein sequence ID" value="MBB5724668.1"/>
    <property type="molecule type" value="Genomic_DNA"/>
</dbReference>
<sequence>MLTSDSDWRGNYVDTASPVMTLRPKQELDYYDSRSITLPVAVTPLEAWNLMRSEPQPLMHLAFKARDAISSLFGVKRIGGFSGARCDVAKVGDRLDFFLVEHVAADMLVLTERDRHLDVMICLSTHGRSVTITASVFTHNAFGRLYMLPVGPAHKLIVHNDLRRLKRKVETGMTQ</sequence>
<keyword evidence="2" id="KW-1185">Reference proteome</keyword>
<organism evidence="1 2">
    <name type="scientific">Sphingomonas endophytica</name>
    <dbReference type="NCBI Taxonomy" id="869719"/>
    <lineage>
        <taxon>Bacteria</taxon>
        <taxon>Pseudomonadati</taxon>
        <taxon>Pseudomonadota</taxon>
        <taxon>Alphaproteobacteria</taxon>
        <taxon>Sphingomonadales</taxon>
        <taxon>Sphingomonadaceae</taxon>
        <taxon>Sphingomonas</taxon>
    </lineage>
</organism>
<name>A0ABR6N1J4_9SPHN</name>